<dbReference type="InterPro" id="IPR012337">
    <property type="entry name" value="RNaseH-like_sf"/>
</dbReference>
<dbReference type="PROSITE" id="PS50994">
    <property type="entry name" value="INTEGRASE"/>
    <property type="match status" value="1"/>
</dbReference>
<dbReference type="InterPro" id="IPR050951">
    <property type="entry name" value="Retrovirus_Pol_polyprotein"/>
</dbReference>
<accession>A0A2J8AB73</accession>
<reference evidence="5 6" key="1">
    <citation type="journal article" date="2017" name="Mol. Biol. Evol.">
        <title>The 4-celled Tetrabaena socialis nuclear genome reveals the essential components for genetic control of cell number at the origin of multicellularity in the volvocine lineage.</title>
        <authorList>
            <person name="Featherston J."/>
            <person name="Arakaki Y."/>
            <person name="Hanschen E.R."/>
            <person name="Ferris P.J."/>
            <person name="Michod R.E."/>
            <person name="Olson B.J.S.C."/>
            <person name="Nozaki H."/>
            <person name="Durand P.M."/>
        </authorList>
    </citation>
    <scope>NUCLEOTIDE SEQUENCE [LARGE SCALE GENOMIC DNA]</scope>
    <source>
        <strain evidence="5 6">NIES-571</strain>
    </source>
</reference>
<dbReference type="AlphaFoldDB" id="A0A2J8AB73"/>
<dbReference type="SUPFAM" id="SSF53098">
    <property type="entry name" value="Ribonuclease H-like"/>
    <property type="match status" value="1"/>
</dbReference>
<dbReference type="Pfam" id="PF00665">
    <property type="entry name" value="rve"/>
    <property type="match status" value="1"/>
</dbReference>
<proteinExistence type="predicted"/>
<keyword evidence="3" id="KW-0862">Zinc</keyword>
<evidence type="ECO:0000259" key="4">
    <source>
        <dbReference type="PROSITE" id="PS50994"/>
    </source>
</evidence>
<keyword evidence="2" id="KW-0863">Zinc-finger</keyword>
<dbReference type="InterPro" id="IPR001584">
    <property type="entry name" value="Integrase_cat-core"/>
</dbReference>
<evidence type="ECO:0000313" key="6">
    <source>
        <dbReference type="Proteomes" id="UP000236333"/>
    </source>
</evidence>
<dbReference type="InterPro" id="IPR013083">
    <property type="entry name" value="Znf_RING/FYVE/PHD"/>
</dbReference>
<gene>
    <name evidence="5" type="ORF">TSOC_003596</name>
</gene>
<dbReference type="GO" id="GO:0008270">
    <property type="term" value="F:zinc ion binding"/>
    <property type="evidence" value="ECO:0007669"/>
    <property type="project" value="UniProtKB-KW"/>
</dbReference>
<dbReference type="SMART" id="SM00249">
    <property type="entry name" value="PHD"/>
    <property type="match status" value="1"/>
</dbReference>
<evidence type="ECO:0000256" key="1">
    <source>
        <dbReference type="ARBA" id="ARBA00022723"/>
    </source>
</evidence>
<keyword evidence="6" id="KW-1185">Reference proteome</keyword>
<dbReference type="PANTHER" id="PTHR37984">
    <property type="entry name" value="PROTEIN CBG26694"/>
    <property type="match status" value="1"/>
</dbReference>
<evidence type="ECO:0000256" key="2">
    <source>
        <dbReference type="ARBA" id="ARBA00022771"/>
    </source>
</evidence>
<evidence type="ECO:0000256" key="3">
    <source>
        <dbReference type="ARBA" id="ARBA00022833"/>
    </source>
</evidence>
<dbReference type="InterPro" id="IPR036397">
    <property type="entry name" value="RNaseH_sf"/>
</dbReference>
<dbReference type="Gene3D" id="3.30.420.10">
    <property type="entry name" value="Ribonuclease H-like superfamily/Ribonuclease H"/>
    <property type="match status" value="1"/>
</dbReference>
<dbReference type="Gene3D" id="3.30.40.10">
    <property type="entry name" value="Zinc/RING finger domain, C3HC4 (zinc finger)"/>
    <property type="match status" value="1"/>
</dbReference>
<dbReference type="Gene3D" id="1.10.340.70">
    <property type="match status" value="1"/>
</dbReference>
<feature type="domain" description="Integrase catalytic" evidence="4">
    <location>
        <begin position="629"/>
        <end position="794"/>
    </location>
</feature>
<dbReference type="InterPro" id="IPR001965">
    <property type="entry name" value="Znf_PHD"/>
</dbReference>
<dbReference type="EMBL" id="PGGS01000079">
    <property type="protein sequence ID" value="PNH09774.1"/>
    <property type="molecule type" value="Genomic_DNA"/>
</dbReference>
<comment type="caution">
    <text evidence="5">The sequence shown here is derived from an EMBL/GenBank/DDBJ whole genome shotgun (WGS) entry which is preliminary data.</text>
</comment>
<dbReference type="Proteomes" id="UP000236333">
    <property type="component" value="Unassembled WGS sequence"/>
</dbReference>
<dbReference type="InterPro" id="IPR011011">
    <property type="entry name" value="Znf_FYVE_PHD"/>
</dbReference>
<dbReference type="GO" id="GO:0015074">
    <property type="term" value="P:DNA integration"/>
    <property type="evidence" value="ECO:0007669"/>
    <property type="project" value="InterPro"/>
</dbReference>
<protein>
    <submittedName>
        <fullName evidence="5">Pro-Pol polyprotein</fullName>
    </submittedName>
</protein>
<sequence length="954" mass="102242">PTAARQAGRLGRQWWWCTTRARDAAGSSPPSPAVALVSTCWRAGSGSARLAHVLCTTTTASQAFQPAEQPWVLASVRRVARLQLAQAGAPPACVPDGAELLAGHAGRITDADNFEPPAVDAAIRTAAALVSDLRAALRLLRPEPRLPLRVSSAHGPTVGINTSLRQHAFFAAAEEDGVALLEAPGGLAAGLQACLRLGIKVRLAPWRGAVGGLTLAPGAAAVSRLDSMPLRQSGQWLVVGAWGWGSGAWSEEDMLGLLGGMQRELRGLGCPAPAYIVQGTGTTEEQQRAFGFPFGVPALLDIAQTGVAMHALATIYTNLAAAEHLGAVLRRLRAPAGRGLSSLLPAGLQAMVAERVEPPPLVPVHTPGQRIEALPAGLTEPPLRRRSTDLPCHPGVSEWEDIMGHRAGVAAGLAAGLAVVALRDAVAPPTLVCVLATALALQRHYVTPHDMQSLPERLQRPAEPLGGWAPREEDEEESWVARALVQRHPGSALAIALTMGLADAAEGQEEAGQPLCADVWGDEAVIEALRAGGAGGRPPGGDAAARRVARRAAHYRWDGSQLLRAMPGGRSRVCPPPDARRRLVEVMHGRLGHLGLGHWWYGMRQDVQAVVRECRACDLSNARGTQRPMQLHPLAVMGLFYRWGVDLAGPMLESAEGNRHVMAAIEHFSKHVELFPLKDKAPATVARAWADVLARFGAPAEVVTDIGAEFAAEFAELLERCFIDHRTTSAGHPQADGAAERIVRVLKEALRKACYEAADPAAWEKGLPELLLGYRCSPQASTRYSPYQLLYGGIVPVVPPAVRERFEQPLDFEDPSAAADSLLQRAEWSAPMLLCDGCNTGWHWPCLHLRAQPEGVWRCPGCQGLKREALVEQPGAEQPQRPDVGRELFPRAGTRRLDEEATGLHLRRVRLVEQAGKGRGAYRGTLARPEYFTVRWEDGGESGLSLIPARRLLV</sequence>
<organism evidence="5 6">
    <name type="scientific">Tetrabaena socialis</name>
    <dbReference type="NCBI Taxonomy" id="47790"/>
    <lineage>
        <taxon>Eukaryota</taxon>
        <taxon>Viridiplantae</taxon>
        <taxon>Chlorophyta</taxon>
        <taxon>core chlorophytes</taxon>
        <taxon>Chlorophyceae</taxon>
        <taxon>CS clade</taxon>
        <taxon>Chlamydomonadales</taxon>
        <taxon>Tetrabaenaceae</taxon>
        <taxon>Tetrabaena</taxon>
    </lineage>
</organism>
<dbReference type="SUPFAM" id="SSF57903">
    <property type="entry name" value="FYVE/PHD zinc finger"/>
    <property type="match status" value="1"/>
</dbReference>
<dbReference type="GO" id="GO:0003676">
    <property type="term" value="F:nucleic acid binding"/>
    <property type="evidence" value="ECO:0007669"/>
    <property type="project" value="InterPro"/>
</dbReference>
<evidence type="ECO:0000313" key="5">
    <source>
        <dbReference type="EMBL" id="PNH09774.1"/>
    </source>
</evidence>
<dbReference type="PANTHER" id="PTHR37984:SF5">
    <property type="entry name" value="PROTEIN NYNRIN-LIKE"/>
    <property type="match status" value="1"/>
</dbReference>
<dbReference type="OrthoDB" id="2016337at2759"/>
<name>A0A2J8AB73_9CHLO</name>
<keyword evidence="1" id="KW-0479">Metal-binding</keyword>
<feature type="non-terminal residue" evidence="5">
    <location>
        <position position="954"/>
    </location>
</feature>
<feature type="non-terminal residue" evidence="5">
    <location>
        <position position="1"/>
    </location>
</feature>